<dbReference type="PANTHER" id="PTHR12308">
    <property type="entry name" value="ANOCTAMIN"/>
    <property type="match status" value="1"/>
</dbReference>
<keyword evidence="4 6" id="KW-1133">Transmembrane helix</keyword>
<feature type="domain" description="Anoctamin transmembrane" evidence="7">
    <location>
        <begin position="34"/>
        <end position="82"/>
    </location>
</feature>
<organism evidence="8 9">
    <name type="scientific">Rotaria magnacalcarata</name>
    <dbReference type="NCBI Taxonomy" id="392030"/>
    <lineage>
        <taxon>Eukaryota</taxon>
        <taxon>Metazoa</taxon>
        <taxon>Spiralia</taxon>
        <taxon>Gnathifera</taxon>
        <taxon>Rotifera</taxon>
        <taxon>Eurotatoria</taxon>
        <taxon>Bdelloidea</taxon>
        <taxon>Philodinida</taxon>
        <taxon>Philodinidae</taxon>
        <taxon>Rotaria</taxon>
    </lineage>
</organism>
<evidence type="ECO:0000256" key="5">
    <source>
        <dbReference type="ARBA" id="ARBA00023136"/>
    </source>
</evidence>
<evidence type="ECO:0000313" key="8">
    <source>
        <dbReference type="EMBL" id="CAF4362620.1"/>
    </source>
</evidence>
<reference evidence="8" key="1">
    <citation type="submission" date="2021-02" db="EMBL/GenBank/DDBJ databases">
        <authorList>
            <person name="Nowell W R."/>
        </authorList>
    </citation>
    <scope>NUCLEOTIDE SEQUENCE</scope>
</reference>
<dbReference type="Proteomes" id="UP000681720">
    <property type="component" value="Unassembled WGS sequence"/>
</dbReference>
<feature type="transmembrane region" description="Helical" evidence="6">
    <location>
        <begin position="38"/>
        <end position="61"/>
    </location>
</feature>
<dbReference type="AlphaFoldDB" id="A0A8S2UY67"/>
<keyword evidence="3 6" id="KW-0812">Transmembrane</keyword>
<dbReference type="GO" id="GO:0005254">
    <property type="term" value="F:chloride channel activity"/>
    <property type="evidence" value="ECO:0007669"/>
    <property type="project" value="TreeGrafter"/>
</dbReference>
<dbReference type="PANTHER" id="PTHR12308:SF84">
    <property type="entry name" value="ANOCTAMIN"/>
    <property type="match status" value="1"/>
</dbReference>
<comment type="caution">
    <text evidence="6">Lacks conserved residue(s) required for the propagation of feature annotation.</text>
</comment>
<comment type="caution">
    <text evidence="8">The sequence shown here is derived from an EMBL/GenBank/DDBJ whole genome shotgun (WGS) entry which is preliminary data.</text>
</comment>
<accession>A0A8S2UY67</accession>
<dbReference type="Pfam" id="PF04547">
    <property type="entry name" value="Anoctamin"/>
    <property type="match status" value="1"/>
</dbReference>
<name>A0A8S2UY67_9BILA</name>
<protein>
    <recommendedName>
        <fullName evidence="6">Anoctamin</fullName>
    </recommendedName>
</protein>
<evidence type="ECO:0000256" key="3">
    <source>
        <dbReference type="ARBA" id="ARBA00022692"/>
    </source>
</evidence>
<dbReference type="GO" id="GO:0005886">
    <property type="term" value="C:plasma membrane"/>
    <property type="evidence" value="ECO:0007669"/>
    <property type="project" value="TreeGrafter"/>
</dbReference>
<keyword evidence="5 6" id="KW-0472">Membrane</keyword>
<comment type="subcellular location">
    <subcellularLocation>
        <location evidence="1 6">Membrane</location>
        <topology evidence="1 6">Multi-pass membrane protein</topology>
    </subcellularLocation>
</comment>
<dbReference type="InterPro" id="IPR007632">
    <property type="entry name" value="Anoctamin"/>
</dbReference>
<evidence type="ECO:0000256" key="2">
    <source>
        <dbReference type="ARBA" id="ARBA00009671"/>
    </source>
</evidence>
<evidence type="ECO:0000256" key="6">
    <source>
        <dbReference type="RuleBase" id="RU280814"/>
    </source>
</evidence>
<evidence type="ECO:0000256" key="1">
    <source>
        <dbReference type="ARBA" id="ARBA00004141"/>
    </source>
</evidence>
<sequence length="136" mass="16003">WDLIGYTNFTLAQAPVNTTSRECMYRDFRNPDGTLTVFFWKLLALRLFFVILFEHIVFLLCRLTDAIIDDIPESLSIKIRREKYLAKRALQDSSKLNQIIEETDEECESRSKFMNFFRPSRSKTAAATSNDIRRTH</sequence>
<dbReference type="EMBL" id="CAJOBJ010048555">
    <property type="protein sequence ID" value="CAF4362620.1"/>
    <property type="molecule type" value="Genomic_DNA"/>
</dbReference>
<gene>
    <name evidence="8" type="ORF">GIL414_LOCUS28474</name>
</gene>
<comment type="similarity">
    <text evidence="2 6">Belongs to the anoctamin family.</text>
</comment>
<feature type="non-terminal residue" evidence="8">
    <location>
        <position position="1"/>
    </location>
</feature>
<evidence type="ECO:0000259" key="7">
    <source>
        <dbReference type="Pfam" id="PF04547"/>
    </source>
</evidence>
<proteinExistence type="inferred from homology"/>
<dbReference type="InterPro" id="IPR049452">
    <property type="entry name" value="Anoctamin_TM"/>
</dbReference>
<evidence type="ECO:0000313" key="9">
    <source>
        <dbReference type="Proteomes" id="UP000681720"/>
    </source>
</evidence>
<evidence type="ECO:0000256" key="4">
    <source>
        <dbReference type="ARBA" id="ARBA00022989"/>
    </source>
</evidence>